<dbReference type="Proteomes" id="UP001499942">
    <property type="component" value="Unassembled WGS sequence"/>
</dbReference>
<name>A0ABN3MV81_9ACTN</name>
<accession>A0ABN3MV81</accession>
<reference evidence="1 2" key="1">
    <citation type="journal article" date="2019" name="Int. J. Syst. Evol. Microbiol.">
        <title>The Global Catalogue of Microorganisms (GCM) 10K type strain sequencing project: providing services to taxonomists for standard genome sequencing and annotation.</title>
        <authorList>
            <consortium name="The Broad Institute Genomics Platform"/>
            <consortium name="The Broad Institute Genome Sequencing Center for Infectious Disease"/>
            <person name="Wu L."/>
            <person name="Ma J."/>
        </authorList>
    </citation>
    <scope>NUCLEOTIDE SEQUENCE [LARGE SCALE GENOMIC DNA]</scope>
    <source>
        <strain evidence="1 2">JCM 5062</strain>
    </source>
</reference>
<proteinExistence type="predicted"/>
<organism evidence="1 2">
    <name type="scientific">Streptomyces gobitricini</name>
    <dbReference type="NCBI Taxonomy" id="68211"/>
    <lineage>
        <taxon>Bacteria</taxon>
        <taxon>Bacillati</taxon>
        <taxon>Actinomycetota</taxon>
        <taxon>Actinomycetes</taxon>
        <taxon>Kitasatosporales</taxon>
        <taxon>Streptomycetaceae</taxon>
        <taxon>Streptomyces</taxon>
    </lineage>
</organism>
<evidence type="ECO:0000313" key="2">
    <source>
        <dbReference type="Proteomes" id="UP001499942"/>
    </source>
</evidence>
<sequence length="205" mass="23148">MPQLNLPDDLRRRILLSMYRTADELDWEFLSNPGKTAQYGRWIDDPEIGGQLLAFASEKDVRVWFKDVPMKEYARAQEGIGNFVPYVRRRFRGAEEIVQALCGAGWSVVPGSVEGKPNHCLATDGATTRYICWGRSGRLSDLIWATVNKAIDSTTRPGIVVTTRDGETITQRERDRHVRVADHCGVDLTHLHRTMIDNPDLLSAP</sequence>
<gene>
    <name evidence="1" type="ORF">GCM10010393_44960</name>
</gene>
<keyword evidence="2" id="KW-1185">Reference proteome</keyword>
<protein>
    <submittedName>
        <fullName evidence="1">Uncharacterized protein</fullName>
    </submittedName>
</protein>
<dbReference type="EMBL" id="BAAASR010000025">
    <property type="protein sequence ID" value="GAA2507170.1"/>
    <property type="molecule type" value="Genomic_DNA"/>
</dbReference>
<evidence type="ECO:0000313" key="1">
    <source>
        <dbReference type="EMBL" id="GAA2507170.1"/>
    </source>
</evidence>
<comment type="caution">
    <text evidence="1">The sequence shown here is derived from an EMBL/GenBank/DDBJ whole genome shotgun (WGS) entry which is preliminary data.</text>
</comment>